<dbReference type="OrthoDB" id="3038120at2759"/>
<gene>
    <name evidence="2" type="ORF">DFP72DRAFT_1074879</name>
</gene>
<feature type="compositionally biased region" description="Polar residues" evidence="1">
    <location>
        <begin position="355"/>
        <end position="370"/>
    </location>
</feature>
<feature type="compositionally biased region" description="Low complexity" evidence="1">
    <location>
        <begin position="1"/>
        <end position="14"/>
    </location>
</feature>
<protein>
    <submittedName>
        <fullName evidence="2">Uncharacterized protein</fullName>
    </submittedName>
</protein>
<evidence type="ECO:0000313" key="3">
    <source>
        <dbReference type="Proteomes" id="UP000521943"/>
    </source>
</evidence>
<reference evidence="2 3" key="1">
    <citation type="submission" date="2020-07" db="EMBL/GenBank/DDBJ databases">
        <title>Comparative genomics of pyrophilous fungi reveals a link between fire events and developmental genes.</title>
        <authorList>
            <consortium name="DOE Joint Genome Institute"/>
            <person name="Steindorff A.S."/>
            <person name="Carver A."/>
            <person name="Calhoun S."/>
            <person name="Stillman K."/>
            <person name="Liu H."/>
            <person name="Lipzen A."/>
            <person name="Pangilinan J."/>
            <person name="Labutti K."/>
            <person name="Bruns T.D."/>
            <person name="Grigoriev I.V."/>
        </authorList>
    </citation>
    <scope>NUCLEOTIDE SEQUENCE [LARGE SCALE GENOMIC DNA]</scope>
    <source>
        <strain evidence="2 3">CBS 144469</strain>
    </source>
</reference>
<feature type="region of interest" description="Disordered" evidence="1">
    <location>
        <begin position="349"/>
        <end position="376"/>
    </location>
</feature>
<sequence>MASPLSSASDYSASTHHQSFTSPPRTPPRVARQTRMGTPTRASARLSVKKTRYPSFPPMENLPVLFAPKVADRAGPRRFNNAGGVFHCLELLVMILSFCDWHTIQNVSRTNRYARGAAQAAAEDTFRLFVQPFVLEHQFKDFVAMLERTGAGVGGSVVRRMLATNSRMMQSAIEDRDHRFLTSNDLNIIAPRNARAEVVEWFTNQGYERWGQIKTPKAYESSVRSHWNATRPYQSGVQAAKITVTESVGNILQVILASPLTCQTNVITSTRVYAVYPTLITSRDALRTDVTLAISPRRPKSSYLLKTSNIKWTGPCGVHCPSLPRKTVGDKGIASFHWSRHRCFSGDSRDAAETPSASVSSPQSLGSSKSCPHEHESPLRYRTMGCNVRFARDTPYNPHSYIPSTTAKMFDEESLPPLE</sequence>
<dbReference type="Proteomes" id="UP000521943">
    <property type="component" value="Unassembled WGS sequence"/>
</dbReference>
<dbReference type="AlphaFoldDB" id="A0A8H6HL61"/>
<comment type="caution">
    <text evidence="2">The sequence shown here is derived from an EMBL/GenBank/DDBJ whole genome shotgun (WGS) entry which is preliminary data.</text>
</comment>
<proteinExistence type="predicted"/>
<dbReference type="EMBL" id="JACGCI010000077">
    <property type="protein sequence ID" value="KAF6747788.1"/>
    <property type="molecule type" value="Genomic_DNA"/>
</dbReference>
<feature type="region of interest" description="Disordered" evidence="1">
    <location>
        <begin position="1"/>
        <end position="44"/>
    </location>
</feature>
<keyword evidence="3" id="KW-1185">Reference proteome</keyword>
<evidence type="ECO:0000256" key="1">
    <source>
        <dbReference type="SAM" id="MobiDB-lite"/>
    </source>
</evidence>
<name>A0A8H6HL61_9AGAR</name>
<accession>A0A8H6HL61</accession>
<organism evidence="2 3">
    <name type="scientific">Ephemerocybe angulata</name>
    <dbReference type="NCBI Taxonomy" id="980116"/>
    <lineage>
        <taxon>Eukaryota</taxon>
        <taxon>Fungi</taxon>
        <taxon>Dikarya</taxon>
        <taxon>Basidiomycota</taxon>
        <taxon>Agaricomycotina</taxon>
        <taxon>Agaricomycetes</taxon>
        <taxon>Agaricomycetidae</taxon>
        <taxon>Agaricales</taxon>
        <taxon>Agaricineae</taxon>
        <taxon>Psathyrellaceae</taxon>
        <taxon>Ephemerocybe</taxon>
    </lineage>
</organism>
<evidence type="ECO:0000313" key="2">
    <source>
        <dbReference type="EMBL" id="KAF6747788.1"/>
    </source>
</evidence>